<dbReference type="Proteomes" id="UP000289841">
    <property type="component" value="Chromosome"/>
</dbReference>
<dbReference type="InterPro" id="IPR014962">
    <property type="entry name" value="YolD"/>
</dbReference>
<organism evidence="1 2">
    <name type="scientific">Haploplasma axanthum</name>
    <name type="common">Acholeplasma axanthum</name>
    <dbReference type="NCBI Taxonomy" id="29552"/>
    <lineage>
        <taxon>Bacteria</taxon>
        <taxon>Bacillati</taxon>
        <taxon>Mycoplasmatota</taxon>
        <taxon>Mollicutes</taxon>
        <taxon>Acholeplasmatales</taxon>
        <taxon>Acholeplasmataceae</taxon>
        <taxon>Haploplasma</taxon>
    </lineage>
</organism>
<dbReference type="OrthoDB" id="384992at2"/>
<dbReference type="STRING" id="1278311.GCA_000428705_00516"/>
<protein>
    <submittedName>
        <fullName evidence="1">YolD-like protein</fullName>
    </submittedName>
</protein>
<keyword evidence="2" id="KW-1185">Reference proteome</keyword>
<name>A0A449BDL6_HAPAX</name>
<dbReference type="AlphaFoldDB" id="A0A449BDL6"/>
<gene>
    <name evidence="1" type="ORF">NCTC10138_00901</name>
</gene>
<dbReference type="Pfam" id="PF08863">
    <property type="entry name" value="YolD"/>
    <property type="match status" value="1"/>
</dbReference>
<reference evidence="1 2" key="1">
    <citation type="submission" date="2019-01" db="EMBL/GenBank/DDBJ databases">
        <authorList>
            <consortium name="Pathogen Informatics"/>
        </authorList>
    </citation>
    <scope>NUCLEOTIDE SEQUENCE [LARGE SCALE GENOMIC DNA]</scope>
    <source>
        <strain evidence="1 2">NCTC10138</strain>
    </source>
</reference>
<dbReference type="PANTHER" id="PTHR40051">
    <property type="entry name" value="IG HYPOTHETICAL 15966"/>
    <property type="match status" value="1"/>
</dbReference>
<proteinExistence type="predicted"/>
<dbReference type="PANTHER" id="PTHR40051:SF1">
    <property type="entry name" value="YOLD-LIKE FAMILY PROTEIN"/>
    <property type="match status" value="1"/>
</dbReference>
<dbReference type="RefSeq" id="WP_026390179.1">
    <property type="nucleotide sequence ID" value="NZ_LR215048.1"/>
</dbReference>
<sequence>MNKYKDRGIIKWSPFDSLAGFNDLYTELKYKLGKMDKPILSEDQLNEMDINLNKAISNNCEISVTYYQDGYRKNIFGYISKIDYLNMCIYIERNKLEINSIVDLFVYD</sequence>
<evidence type="ECO:0000313" key="2">
    <source>
        <dbReference type="Proteomes" id="UP000289841"/>
    </source>
</evidence>
<evidence type="ECO:0000313" key="1">
    <source>
        <dbReference type="EMBL" id="VEU80525.1"/>
    </source>
</evidence>
<dbReference type="EMBL" id="LR215048">
    <property type="protein sequence ID" value="VEU80525.1"/>
    <property type="molecule type" value="Genomic_DNA"/>
</dbReference>
<dbReference type="KEGG" id="aaxa:NCTC10138_00901"/>
<accession>A0A449BDL6</accession>